<protein>
    <recommendedName>
        <fullName evidence="11">Probable nicotinate-nucleotide adenylyltransferase</fullName>
        <ecNumber evidence="11">2.7.7.18</ecNumber>
    </recommendedName>
    <alternativeName>
        <fullName evidence="11">Deamido-NAD(+) diphosphorylase</fullName>
    </alternativeName>
    <alternativeName>
        <fullName evidence="11">Deamido-NAD(+) pyrophosphorylase</fullName>
    </alternativeName>
    <alternativeName>
        <fullName evidence="11">Nicotinate mononucleotide adenylyltransferase</fullName>
        <shortName evidence="11">NaMN adenylyltransferase</shortName>
    </alternativeName>
</protein>
<dbReference type="Pfam" id="PF01467">
    <property type="entry name" value="CTP_transf_like"/>
    <property type="match status" value="1"/>
</dbReference>
<dbReference type="EC" id="2.7.7.18" evidence="11"/>
<proteinExistence type="inferred from homology"/>
<keyword evidence="4 11" id="KW-0662">Pyridine nucleotide biosynthesis</keyword>
<dbReference type="NCBIfam" id="NF000840">
    <property type="entry name" value="PRK00071.1-3"/>
    <property type="match status" value="1"/>
</dbReference>
<gene>
    <name evidence="11 13" type="primary">nadD</name>
    <name evidence="13" type="ORF">GPA21_03020</name>
</gene>
<evidence type="ECO:0000256" key="4">
    <source>
        <dbReference type="ARBA" id="ARBA00022642"/>
    </source>
</evidence>
<comment type="function">
    <text evidence="1 11">Catalyzes the reversible adenylation of nicotinate mononucleotide (NaMN) to nicotinic acid adenine dinucleotide (NaAD).</text>
</comment>
<comment type="similarity">
    <text evidence="3 11">Belongs to the NadD family.</text>
</comment>
<dbReference type="InterPro" id="IPR014729">
    <property type="entry name" value="Rossmann-like_a/b/a_fold"/>
</dbReference>
<dbReference type="CDD" id="cd02165">
    <property type="entry name" value="NMNAT"/>
    <property type="match status" value="1"/>
</dbReference>
<dbReference type="InterPro" id="IPR005248">
    <property type="entry name" value="NadD/NMNAT"/>
</dbReference>
<name>A0A972J7I6_9RHOO</name>
<dbReference type="RefSeq" id="WP_168986736.1">
    <property type="nucleotide sequence ID" value="NZ_CAWPHM010000022.1"/>
</dbReference>
<comment type="caution">
    <text evidence="13">The sequence shown here is derived from an EMBL/GenBank/DDBJ whole genome shotgun (WGS) entry which is preliminary data.</text>
</comment>
<evidence type="ECO:0000256" key="9">
    <source>
        <dbReference type="ARBA" id="ARBA00023027"/>
    </source>
</evidence>
<evidence type="ECO:0000256" key="3">
    <source>
        <dbReference type="ARBA" id="ARBA00009014"/>
    </source>
</evidence>
<evidence type="ECO:0000259" key="12">
    <source>
        <dbReference type="Pfam" id="PF01467"/>
    </source>
</evidence>
<dbReference type="Proteomes" id="UP000599523">
    <property type="component" value="Unassembled WGS sequence"/>
</dbReference>
<comment type="catalytic activity">
    <reaction evidence="10 11">
        <text>nicotinate beta-D-ribonucleotide + ATP + H(+) = deamido-NAD(+) + diphosphate</text>
        <dbReference type="Rhea" id="RHEA:22860"/>
        <dbReference type="ChEBI" id="CHEBI:15378"/>
        <dbReference type="ChEBI" id="CHEBI:30616"/>
        <dbReference type="ChEBI" id="CHEBI:33019"/>
        <dbReference type="ChEBI" id="CHEBI:57502"/>
        <dbReference type="ChEBI" id="CHEBI:58437"/>
        <dbReference type="EC" id="2.7.7.18"/>
    </reaction>
</comment>
<feature type="domain" description="Cytidyltransferase-like" evidence="12">
    <location>
        <begin position="13"/>
        <end position="196"/>
    </location>
</feature>
<keyword evidence="8 11" id="KW-0067">ATP-binding</keyword>
<organism evidence="13 14">
    <name type="scientific">Azoarcus taiwanensis</name>
    <dbReference type="NCBI Taxonomy" id="666964"/>
    <lineage>
        <taxon>Bacteria</taxon>
        <taxon>Pseudomonadati</taxon>
        <taxon>Pseudomonadota</taxon>
        <taxon>Betaproteobacteria</taxon>
        <taxon>Rhodocyclales</taxon>
        <taxon>Zoogloeaceae</taxon>
        <taxon>Azoarcus</taxon>
    </lineage>
</organism>
<dbReference type="GO" id="GO:0005524">
    <property type="term" value="F:ATP binding"/>
    <property type="evidence" value="ECO:0007669"/>
    <property type="project" value="UniProtKB-KW"/>
</dbReference>
<keyword evidence="9 11" id="KW-0520">NAD</keyword>
<reference evidence="13" key="1">
    <citation type="submission" date="2019-12" db="EMBL/GenBank/DDBJ databases">
        <title>Comparative genomics gives insights into the taxonomy of the Azoarcus-Aromatoleum group and reveals separate origins of nif in the plant-associated Azoarcus and non-plant-associated Aromatoleum sub-groups.</title>
        <authorList>
            <person name="Lafos M."/>
            <person name="Maluk M."/>
            <person name="Batista M."/>
            <person name="Junghare M."/>
            <person name="Carmona M."/>
            <person name="Faoro H."/>
            <person name="Cruz L.M."/>
            <person name="Battistoni F."/>
            <person name="De Souza E."/>
            <person name="Pedrosa F."/>
            <person name="Chen W.-M."/>
            <person name="Poole P.S."/>
            <person name="Dixon R.A."/>
            <person name="James E.K."/>
        </authorList>
    </citation>
    <scope>NUCLEOTIDE SEQUENCE</scope>
    <source>
        <strain evidence="13">NSC3</strain>
    </source>
</reference>
<dbReference type="GO" id="GO:0004515">
    <property type="term" value="F:nicotinate-nucleotide adenylyltransferase activity"/>
    <property type="evidence" value="ECO:0007669"/>
    <property type="project" value="UniProtKB-UniRule"/>
</dbReference>
<dbReference type="InterPro" id="IPR004821">
    <property type="entry name" value="Cyt_trans-like"/>
</dbReference>
<keyword evidence="6 11" id="KW-0548">Nucleotidyltransferase</keyword>
<dbReference type="EMBL" id="WTVM01000011">
    <property type="protein sequence ID" value="NMG01944.1"/>
    <property type="molecule type" value="Genomic_DNA"/>
</dbReference>
<evidence type="ECO:0000256" key="10">
    <source>
        <dbReference type="ARBA" id="ARBA00048721"/>
    </source>
</evidence>
<dbReference type="AlphaFoldDB" id="A0A972J7I6"/>
<evidence type="ECO:0000256" key="5">
    <source>
        <dbReference type="ARBA" id="ARBA00022679"/>
    </source>
</evidence>
<accession>A0A972J7I6</accession>
<dbReference type="SUPFAM" id="SSF52374">
    <property type="entry name" value="Nucleotidylyl transferase"/>
    <property type="match status" value="1"/>
</dbReference>
<evidence type="ECO:0000256" key="6">
    <source>
        <dbReference type="ARBA" id="ARBA00022695"/>
    </source>
</evidence>
<evidence type="ECO:0000313" key="14">
    <source>
        <dbReference type="Proteomes" id="UP000599523"/>
    </source>
</evidence>
<evidence type="ECO:0000256" key="1">
    <source>
        <dbReference type="ARBA" id="ARBA00002324"/>
    </source>
</evidence>
<evidence type="ECO:0000313" key="13">
    <source>
        <dbReference type="EMBL" id="NMG01944.1"/>
    </source>
</evidence>
<evidence type="ECO:0000256" key="7">
    <source>
        <dbReference type="ARBA" id="ARBA00022741"/>
    </source>
</evidence>
<dbReference type="NCBIfam" id="NF000839">
    <property type="entry name" value="PRK00071.1-1"/>
    <property type="match status" value="1"/>
</dbReference>
<dbReference type="NCBIfam" id="TIGR00125">
    <property type="entry name" value="cyt_tran_rel"/>
    <property type="match status" value="1"/>
</dbReference>
<dbReference type="PANTHER" id="PTHR39321">
    <property type="entry name" value="NICOTINATE-NUCLEOTIDE ADENYLYLTRANSFERASE-RELATED"/>
    <property type="match status" value="1"/>
</dbReference>
<comment type="pathway">
    <text evidence="2 11">Cofactor biosynthesis; NAD(+) biosynthesis; deamido-NAD(+) from nicotinate D-ribonucleotide: step 1/1.</text>
</comment>
<sequence length="224" mass="24208">MSALATELAPLGLLGGTFDPVHFGHLRLAEEAREALGLSEIALIPAGDPPHRSTPLSSAEHRLALVRHAVSGNPALSVDDGEVLAGGKSYTVVTLERLRAKHGRRPLVLILGADAFNGLHRWHRWTELFELAHIAVANRPGTAPHGRRWPEVLDETLAAACEGRIQRDPRCLPDSAAGKVVPFDMTPLAISASLIRDLIRSGHSARYLLPDSVLDYIGSKGLYR</sequence>
<dbReference type="NCBIfam" id="TIGR00482">
    <property type="entry name" value="nicotinate (nicotinamide) nucleotide adenylyltransferase"/>
    <property type="match status" value="1"/>
</dbReference>
<dbReference type="HAMAP" id="MF_00244">
    <property type="entry name" value="NaMN_adenylyltr"/>
    <property type="match status" value="1"/>
</dbReference>
<keyword evidence="5 11" id="KW-0808">Transferase</keyword>
<keyword evidence="7 11" id="KW-0547">Nucleotide-binding</keyword>
<evidence type="ECO:0000256" key="8">
    <source>
        <dbReference type="ARBA" id="ARBA00022840"/>
    </source>
</evidence>
<evidence type="ECO:0000256" key="2">
    <source>
        <dbReference type="ARBA" id="ARBA00005019"/>
    </source>
</evidence>
<evidence type="ECO:0000256" key="11">
    <source>
        <dbReference type="HAMAP-Rule" id="MF_00244"/>
    </source>
</evidence>
<dbReference type="GO" id="GO:0009435">
    <property type="term" value="P:NAD+ biosynthetic process"/>
    <property type="evidence" value="ECO:0007669"/>
    <property type="project" value="UniProtKB-UniRule"/>
</dbReference>
<dbReference type="PANTHER" id="PTHR39321:SF3">
    <property type="entry name" value="PHOSPHOPANTETHEINE ADENYLYLTRANSFERASE"/>
    <property type="match status" value="1"/>
</dbReference>
<dbReference type="Gene3D" id="3.40.50.620">
    <property type="entry name" value="HUPs"/>
    <property type="match status" value="1"/>
</dbReference>
<keyword evidence="14" id="KW-1185">Reference proteome</keyword>